<keyword evidence="1" id="KW-0805">Transcription regulation</keyword>
<evidence type="ECO:0000256" key="2">
    <source>
        <dbReference type="ARBA" id="ARBA00023125"/>
    </source>
</evidence>
<dbReference type="InterPro" id="IPR009057">
    <property type="entry name" value="Homeodomain-like_sf"/>
</dbReference>
<dbReference type="PROSITE" id="PS50977">
    <property type="entry name" value="HTH_TETR_2"/>
    <property type="match status" value="1"/>
</dbReference>
<dbReference type="GO" id="GO:0003677">
    <property type="term" value="F:DNA binding"/>
    <property type="evidence" value="ECO:0007669"/>
    <property type="project" value="UniProtKB-UniRule"/>
</dbReference>
<evidence type="ECO:0000313" key="7">
    <source>
        <dbReference type="Proteomes" id="UP000646365"/>
    </source>
</evidence>
<organism evidence="6 7">
    <name type="scientific">Aliidongia dinghuensis</name>
    <dbReference type="NCBI Taxonomy" id="1867774"/>
    <lineage>
        <taxon>Bacteria</taxon>
        <taxon>Pseudomonadati</taxon>
        <taxon>Pseudomonadota</taxon>
        <taxon>Alphaproteobacteria</taxon>
        <taxon>Rhodospirillales</taxon>
        <taxon>Dongiaceae</taxon>
        <taxon>Aliidongia</taxon>
    </lineage>
</organism>
<dbReference type="Gene3D" id="1.10.357.10">
    <property type="entry name" value="Tetracycline Repressor, domain 2"/>
    <property type="match status" value="1"/>
</dbReference>
<dbReference type="Gene3D" id="1.10.10.60">
    <property type="entry name" value="Homeodomain-like"/>
    <property type="match status" value="1"/>
</dbReference>
<dbReference type="PROSITE" id="PS01081">
    <property type="entry name" value="HTH_TETR_1"/>
    <property type="match status" value="1"/>
</dbReference>
<dbReference type="PANTHER" id="PTHR47506:SF1">
    <property type="entry name" value="HTH-TYPE TRANSCRIPTIONAL REGULATOR YJDC"/>
    <property type="match status" value="1"/>
</dbReference>
<sequence length="184" mass="20950">MLEAAMRRFWHRGYEQTSMRDLADEMGINSASVYNAFGDKRSLYRRALDYYLEHSVRDRVARFAPLPPLSAIRAFFDEIVERSITDKQQRGCMLVNAALEVAPHDAAFQKLVADEMMFIEEFFRRCIAEGQQDGTITSKRSAEELATTLLSVLLGIRVLARTRPQRQVLERAAGGAFALLRSDD</sequence>
<feature type="DNA-binding region" description="H-T-H motif" evidence="4">
    <location>
        <begin position="18"/>
        <end position="37"/>
    </location>
</feature>
<accession>A0A8J2Z142</accession>
<feature type="domain" description="HTH tetR-type" evidence="5">
    <location>
        <begin position="1"/>
        <end position="55"/>
    </location>
</feature>
<evidence type="ECO:0000256" key="3">
    <source>
        <dbReference type="ARBA" id="ARBA00023163"/>
    </source>
</evidence>
<dbReference type="AlphaFoldDB" id="A0A8J2Z142"/>
<dbReference type="InterPro" id="IPR036271">
    <property type="entry name" value="Tet_transcr_reg_TetR-rel_C_sf"/>
</dbReference>
<name>A0A8J2Z142_9PROT</name>
<evidence type="ECO:0000259" key="5">
    <source>
        <dbReference type="PROSITE" id="PS50977"/>
    </source>
</evidence>
<dbReference type="EMBL" id="BMJQ01000019">
    <property type="protein sequence ID" value="GGF42627.1"/>
    <property type="molecule type" value="Genomic_DNA"/>
</dbReference>
<keyword evidence="7" id="KW-1185">Reference proteome</keyword>
<protein>
    <submittedName>
        <fullName evidence="6">TetR family transcriptional regulator</fullName>
    </submittedName>
</protein>
<comment type="caution">
    <text evidence="6">The sequence shown here is derived from an EMBL/GenBank/DDBJ whole genome shotgun (WGS) entry which is preliminary data.</text>
</comment>
<reference evidence="6" key="1">
    <citation type="journal article" date="2014" name="Int. J. Syst. Evol. Microbiol.">
        <title>Complete genome sequence of Corynebacterium casei LMG S-19264T (=DSM 44701T), isolated from a smear-ripened cheese.</title>
        <authorList>
            <consortium name="US DOE Joint Genome Institute (JGI-PGF)"/>
            <person name="Walter F."/>
            <person name="Albersmeier A."/>
            <person name="Kalinowski J."/>
            <person name="Ruckert C."/>
        </authorList>
    </citation>
    <scope>NUCLEOTIDE SEQUENCE</scope>
    <source>
        <strain evidence="6">CGMCC 1.15725</strain>
    </source>
</reference>
<dbReference type="Proteomes" id="UP000646365">
    <property type="component" value="Unassembled WGS sequence"/>
</dbReference>
<dbReference type="InterPro" id="IPR023772">
    <property type="entry name" value="DNA-bd_HTH_TetR-type_CS"/>
</dbReference>
<evidence type="ECO:0000313" key="6">
    <source>
        <dbReference type="EMBL" id="GGF42627.1"/>
    </source>
</evidence>
<dbReference type="InterPro" id="IPR011075">
    <property type="entry name" value="TetR_C"/>
</dbReference>
<dbReference type="Pfam" id="PF16925">
    <property type="entry name" value="TetR_C_13"/>
    <property type="match status" value="1"/>
</dbReference>
<dbReference type="SUPFAM" id="SSF46689">
    <property type="entry name" value="Homeodomain-like"/>
    <property type="match status" value="1"/>
</dbReference>
<dbReference type="PANTHER" id="PTHR47506">
    <property type="entry name" value="TRANSCRIPTIONAL REGULATORY PROTEIN"/>
    <property type="match status" value="1"/>
</dbReference>
<dbReference type="Pfam" id="PF00440">
    <property type="entry name" value="TetR_N"/>
    <property type="match status" value="1"/>
</dbReference>
<evidence type="ECO:0000256" key="1">
    <source>
        <dbReference type="ARBA" id="ARBA00023015"/>
    </source>
</evidence>
<keyword evidence="3" id="KW-0804">Transcription</keyword>
<dbReference type="InterPro" id="IPR001647">
    <property type="entry name" value="HTH_TetR"/>
</dbReference>
<gene>
    <name evidence="6" type="ORF">GCM10011611_56320</name>
</gene>
<proteinExistence type="predicted"/>
<keyword evidence="2 4" id="KW-0238">DNA-binding</keyword>
<evidence type="ECO:0000256" key="4">
    <source>
        <dbReference type="PROSITE-ProRule" id="PRU00335"/>
    </source>
</evidence>
<dbReference type="SUPFAM" id="SSF48498">
    <property type="entry name" value="Tetracyclin repressor-like, C-terminal domain"/>
    <property type="match status" value="1"/>
</dbReference>
<dbReference type="PRINTS" id="PR00455">
    <property type="entry name" value="HTHTETR"/>
</dbReference>
<reference evidence="6" key="2">
    <citation type="submission" date="2020-09" db="EMBL/GenBank/DDBJ databases">
        <authorList>
            <person name="Sun Q."/>
            <person name="Zhou Y."/>
        </authorList>
    </citation>
    <scope>NUCLEOTIDE SEQUENCE</scope>
    <source>
        <strain evidence="6">CGMCC 1.15725</strain>
    </source>
</reference>